<evidence type="ECO:0000313" key="2">
    <source>
        <dbReference type="Proteomes" id="UP000019591"/>
    </source>
</evidence>
<reference evidence="1 2" key="1">
    <citation type="journal article" date="2014" name="Genome Announc.">
        <title>Complete Genome Sequence of Amino Acid-Utilizing Eubacterium acidaminophilum al-2 (DSM 3953).</title>
        <authorList>
            <person name="Poehlein A."/>
            <person name="Andreesen J.R."/>
            <person name="Daniel R."/>
        </authorList>
    </citation>
    <scope>NUCLEOTIDE SEQUENCE [LARGE SCALE GENOMIC DNA]</scope>
    <source>
        <strain evidence="1 2">DSM 3953</strain>
    </source>
</reference>
<keyword evidence="2" id="KW-1185">Reference proteome</keyword>
<dbReference type="EMBL" id="CP007452">
    <property type="protein sequence ID" value="AHM55831.1"/>
    <property type="molecule type" value="Genomic_DNA"/>
</dbReference>
<organism evidence="1 2">
    <name type="scientific">Peptoclostridium acidaminophilum DSM 3953</name>
    <dbReference type="NCBI Taxonomy" id="1286171"/>
    <lineage>
        <taxon>Bacteria</taxon>
        <taxon>Bacillati</taxon>
        <taxon>Bacillota</taxon>
        <taxon>Clostridia</taxon>
        <taxon>Peptostreptococcales</taxon>
        <taxon>Peptoclostridiaceae</taxon>
        <taxon>Peptoclostridium</taxon>
    </lineage>
</organism>
<gene>
    <name evidence="1" type="ORF">EAL2_c05290</name>
</gene>
<evidence type="ECO:0000313" key="1">
    <source>
        <dbReference type="EMBL" id="AHM55831.1"/>
    </source>
</evidence>
<evidence type="ECO:0008006" key="3">
    <source>
        <dbReference type="Google" id="ProtNLM"/>
    </source>
</evidence>
<dbReference type="AlphaFoldDB" id="W8U4E4"/>
<dbReference type="STRING" id="1286171.EAL2_c05290"/>
<protein>
    <recommendedName>
        <fullName evidence="3">Virulence protein</fullName>
    </recommendedName>
</protein>
<name>W8U4E4_PEPAC</name>
<dbReference type="eggNOG" id="ENOG502ZRNR">
    <property type="taxonomic scope" value="Bacteria"/>
</dbReference>
<accession>W8U4E4</accession>
<dbReference type="RefSeq" id="WP_025434870.1">
    <property type="nucleotide sequence ID" value="NZ_CP007452.1"/>
</dbReference>
<dbReference type="OrthoDB" id="9775356at2"/>
<dbReference type="HOGENOM" id="CLU_055819_1_1_9"/>
<dbReference type="Proteomes" id="UP000019591">
    <property type="component" value="Chromosome"/>
</dbReference>
<dbReference type="PATRIC" id="fig|1286171.3.peg.471"/>
<proteinExistence type="predicted"/>
<sequence length="217" mass="24243">MEINYNVTSEERKALIQALGELLEVKPKYLGAPSFSYELGDISVDKQGTVLFKEDASQEDVDRILDGLLERGFECVVPDSFVIELPREGISDLAIENLKQIVEGKAELIKKALGADALEITVTEDKIGFPWFKCLPAPEELSAYARFVGHLVLMAKTLQRVNTTTKTVENEKYAFRCFLLRLGFIGEEYKKTRKVLLKNLSGSSAFKSGAKDKEVSE</sequence>
<dbReference type="KEGG" id="eac:EAL2_c05290"/>